<keyword evidence="1" id="KW-0812">Transmembrane</keyword>
<dbReference type="PANTHER" id="PTHR40547:SF1">
    <property type="entry name" value="SLL0298 PROTEIN"/>
    <property type="match status" value="1"/>
</dbReference>
<protein>
    <recommendedName>
        <fullName evidence="2">DUF2062 domain-containing protein</fullName>
    </recommendedName>
</protein>
<dbReference type="PATRIC" id="fig|423471.3.peg.3972"/>
<dbReference type="GeneID" id="88767691"/>
<organism evidence="3 4">
    <name type="scientific">Crocosphaera watsonii WH 0003</name>
    <dbReference type="NCBI Taxonomy" id="423471"/>
    <lineage>
        <taxon>Bacteria</taxon>
        <taxon>Bacillati</taxon>
        <taxon>Cyanobacteriota</taxon>
        <taxon>Cyanophyceae</taxon>
        <taxon>Oscillatoriophycideae</taxon>
        <taxon>Chroococcales</taxon>
        <taxon>Aphanothecaceae</taxon>
        <taxon>Crocosphaera</taxon>
    </lineage>
</organism>
<feature type="domain" description="DUF2062" evidence="2">
    <location>
        <begin position="32"/>
        <end position="177"/>
    </location>
</feature>
<dbReference type="EMBL" id="AESD01000640">
    <property type="protein sequence ID" value="EHJ11025.1"/>
    <property type="molecule type" value="Genomic_DNA"/>
</dbReference>
<proteinExistence type="predicted"/>
<dbReference type="InterPro" id="IPR018639">
    <property type="entry name" value="DUF2062"/>
</dbReference>
<comment type="caution">
    <text evidence="3">The sequence shown here is derived from an EMBL/GenBank/DDBJ whole genome shotgun (WGS) entry which is preliminary data.</text>
</comment>
<evidence type="ECO:0000313" key="3">
    <source>
        <dbReference type="EMBL" id="EHJ11025.1"/>
    </source>
</evidence>
<reference evidence="3 4" key="1">
    <citation type="journal article" date="2011" name="Front. Microbiol.">
        <title>Two Strains of Crocosphaera watsonii with Highly Conserved Genomes are Distinguished by Strain-Specific Features.</title>
        <authorList>
            <person name="Bench S.R."/>
            <person name="Ilikchyan I.N."/>
            <person name="Tripp H.J."/>
            <person name="Zehr J.P."/>
        </authorList>
    </citation>
    <scope>NUCLEOTIDE SEQUENCE [LARGE SCALE GENOMIC DNA]</scope>
    <source>
        <strain evidence="3 4">WH 0003</strain>
    </source>
</reference>
<evidence type="ECO:0000256" key="1">
    <source>
        <dbReference type="SAM" id="Phobius"/>
    </source>
</evidence>
<dbReference type="RefSeq" id="WP_007312163.1">
    <property type="nucleotide sequence ID" value="NZ_AESD01000640.1"/>
</dbReference>
<feature type="transmembrane region" description="Helical" evidence="1">
    <location>
        <begin position="55"/>
        <end position="80"/>
    </location>
</feature>
<name>G5J9X2_CROWT</name>
<keyword evidence="1" id="KW-0472">Membrane</keyword>
<evidence type="ECO:0000313" key="4">
    <source>
        <dbReference type="Proteomes" id="UP000003477"/>
    </source>
</evidence>
<keyword evidence="1" id="KW-1133">Transmembrane helix</keyword>
<feature type="transmembrane region" description="Helical" evidence="1">
    <location>
        <begin position="140"/>
        <end position="167"/>
    </location>
</feature>
<dbReference type="Pfam" id="PF09835">
    <property type="entry name" value="DUF2062"/>
    <property type="match status" value="1"/>
</dbReference>
<dbReference type="Proteomes" id="UP000003477">
    <property type="component" value="Unassembled WGS sequence"/>
</dbReference>
<gene>
    <name evidence="3" type="ORF">CWATWH0003_4236</name>
</gene>
<sequence length="180" mass="20730">MSVEQPPLPVIFREKKAPHRPPYKRSRSQIKRSWRYFYLRFLRLRGTPHYISRGLAFGVFAGCFPLFGLQTIIGVLLAIIFRGHKLTAAAGTWVSNPLTYVLILAFNYKIGQFLLGFSIGKTQVSLPDNWQSWIELKESGLVFLITLFFGCLVVGLISAILTYIVSVRFLSRWRKRRYGL</sequence>
<dbReference type="PANTHER" id="PTHR40547">
    <property type="entry name" value="SLL0298 PROTEIN"/>
    <property type="match status" value="1"/>
</dbReference>
<dbReference type="AlphaFoldDB" id="G5J9X2"/>
<evidence type="ECO:0000259" key="2">
    <source>
        <dbReference type="Pfam" id="PF09835"/>
    </source>
</evidence>
<accession>G5J9X2</accession>